<name>A0A516GX62_9PROT</name>
<dbReference type="Pfam" id="PF13414">
    <property type="entry name" value="TPR_11"/>
    <property type="match status" value="1"/>
</dbReference>
<dbReference type="InterPro" id="IPR037919">
    <property type="entry name" value="OGT"/>
</dbReference>
<dbReference type="GO" id="GO:0097363">
    <property type="term" value="F:protein O-acetylglucosaminyltransferase activity"/>
    <property type="evidence" value="ECO:0007669"/>
    <property type="project" value="TreeGrafter"/>
</dbReference>
<dbReference type="PANTHER" id="PTHR44366">
    <property type="entry name" value="UDP-N-ACETYLGLUCOSAMINE--PEPTIDE N-ACETYLGLUCOSAMINYLTRANSFERASE 110 KDA SUBUNIT"/>
    <property type="match status" value="1"/>
</dbReference>
<accession>A0A516GX62</accession>
<gene>
    <name evidence="3" type="ORF">FNB15_00930</name>
</gene>
<dbReference type="Gene3D" id="1.25.40.10">
    <property type="entry name" value="Tetratricopeptide repeat domain"/>
    <property type="match status" value="3"/>
</dbReference>
<dbReference type="InterPro" id="IPR011990">
    <property type="entry name" value="TPR-like_helical_dom_sf"/>
</dbReference>
<evidence type="ECO:0000313" key="3">
    <source>
        <dbReference type="EMBL" id="QDO95930.1"/>
    </source>
</evidence>
<dbReference type="GO" id="GO:0006493">
    <property type="term" value="P:protein O-linked glycosylation"/>
    <property type="evidence" value="ECO:0007669"/>
    <property type="project" value="InterPro"/>
</dbReference>
<dbReference type="Gene3D" id="3.40.50.2000">
    <property type="entry name" value="Glycogen Phosphorylase B"/>
    <property type="match status" value="1"/>
</dbReference>
<keyword evidence="4" id="KW-1185">Reference proteome</keyword>
<reference evidence="3 4" key="1">
    <citation type="submission" date="2019-07" db="EMBL/GenBank/DDBJ databases">
        <title>Genome sequencing for Ferrovibrio sp. K5.</title>
        <authorList>
            <person name="Park S.-J."/>
        </authorList>
    </citation>
    <scope>NUCLEOTIDE SEQUENCE [LARGE SCALE GENOMIC DNA]</scope>
    <source>
        <strain evidence="3 4">K5</strain>
    </source>
</reference>
<dbReference type="SUPFAM" id="SSF53756">
    <property type="entry name" value="UDP-Glycosyltransferase/glycogen phosphorylase"/>
    <property type="match status" value="1"/>
</dbReference>
<dbReference type="KEGG" id="fer:FNB15_00930"/>
<dbReference type="EMBL" id="CP041636">
    <property type="protein sequence ID" value="QDO95930.1"/>
    <property type="molecule type" value="Genomic_DNA"/>
</dbReference>
<feature type="repeat" description="TPR" evidence="1">
    <location>
        <begin position="139"/>
        <end position="172"/>
    </location>
</feature>
<dbReference type="OrthoDB" id="6193797at2"/>
<dbReference type="InterPro" id="IPR019734">
    <property type="entry name" value="TPR_rpt"/>
</dbReference>
<dbReference type="Proteomes" id="UP000317496">
    <property type="component" value="Chromosome"/>
</dbReference>
<dbReference type="PROSITE" id="PS50005">
    <property type="entry name" value="TPR"/>
    <property type="match status" value="2"/>
</dbReference>
<keyword evidence="1" id="KW-0802">TPR repeat</keyword>
<dbReference type="SUPFAM" id="SSF48452">
    <property type="entry name" value="TPR-like"/>
    <property type="match status" value="1"/>
</dbReference>
<dbReference type="PROSITE" id="PS50293">
    <property type="entry name" value="TPR_REGION"/>
    <property type="match status" value="1"/>
</dbReference>
<dbReference type="AlphaFoldDB" id="A0A516GX62"/>
<evidence type="ECO:0000256" key="2">
    <source>
        <dbReference type="SAM" id="MobiDB-lite"/>
    </source>
</evidence>
<dbReference type="SMART" id="SM00028">
    <property type="entry name" value="TPR"/>
    <property type="match status" value="6"/>
</dbReference>
<proteinExistence type="predicted"/>
<sequence length="568" mass="61998">MNRKQRRAQEKTAGKQPVGTAQAPAGPVPAPEVQREANRFNDQALQAHAAGRNDEAISLLRMAITLNPGQPLYHNNLGELLRMQGLTDLAMASQDEALRLNPNYAEAHSNRGNLLRQLQRREEAIAEYRAALRLKPDFVDALNNLGAVLLDQEDHPGAAEVLKKAVKLNPEIGMAQRNLGMALSALNDLKGAEAAYTASLTARIKPADGGAAETHLLLGDIARAGNDLDGAMQWYERGWRERPGYGEAHNRYAVALMVDGRYREAWPHFEARWSLAETEIDKRPFTLPFWKGEALAPGQTLLLFTEQGVGESLVLWSVLPELLARGITPVIECDPRMIPILQRSFPGIEAHGRANPPHPRFAAADLAMQATLFDLARVFRNSPADCTGALPIRADVNRAAGLRAQYQDGTSQPLVGIAWHSGSPKLGAPKSAKLTDFAPFLTLPGPRFVDLQYGNRAADRDAVKQAHGVDVIADAAIDQLKDLDAFAAQVAAMDVVVSTSNTTAHMAAALGKPTLILLHHGISPHWYWTRNGETTPWYPTARLLRQPKSGDWGSLAENVAAELKQRFS</sequence>
<feature type="repeat" description="TPR" evidence="1">
    <location>
        <begin position="105"/>
        <end position="138"/>
    </location>
</feature>
<dbReference type="Pfam" id="PF13432">
    <property type="entry name" value="TPR_16"/>
    <property type="match status" value="2"/>
</dbReference>
<evidence type="ECO:0000256" key="1">
    <source>
        <dbReference type="PROSITE-ProRule" id="PRU00339"/>
    </source>
</evidence>
<organism evidence="3 4">
    <name type="scientific">Ferrovibrio terrae</name>
    <dbReference type="NCBI Taxonomy" id="2594003"/>
    <lineage>
        <taxon>Bacteria</taxon>
        <taxon>Pseudomonadati</taxon>
        <taxon>Pseudomonadota</taxon>
        <taxon>Alphaproteobacteria</taxon>
        <taxon>Rhodospirillales</taxon>
        <taxon>Rhodospirillaceae</taxon>
        <taxon>Ferrovibrio</taxon>
    </lineage>
</organism>
<protein>
    <submittedName>
        <fullName evidence="3">Tetratricopeptide repeat protein</fullName>
    </submittedName>
</protein>
<evidence type="ECO:0000313" key="4">
    <source>
        <dbReference type="Proteomes" id="UP000317496"/>
    </source>
</evidence>
<feature type="region of interest" description="Disordered" evidence="2">
    <location>
        <begin position="1"/>
        <end position="32"/>
    </location>
</feature>
<dbReference type="PANTHER" id="PTHR44366:SF1">
    <property type="entry name" value="UDP-N-ACETYLGLUCOSAMINE--PEPTIDE N-ACETYLGLUCOSAMINYLTRANSFERASE 110 KDA SUBUNIT"/>
    <property type="match status" value="1"/>
</dbReference>